<keyword evidence="3" id="KW-0800">Toxin</keyword>
<feature type="signal peptide" evidence="5">
    <location>
        <begin position="1"/>
        <end position="21"/>
    </location>
</feature>
<evidence type="ECO:0000256" key="2">
    <source>
        <dbReference type="ARBA" id="ARBA00022525"/>
    </source>
</evidence>
<evidence type="ECO:0000256" key="1">
    <source>
        <dbReference type="ARBA" id="ARBA00004613"/>
    </source>
</evidence>
<keyword evidence="5" id="KW-0732">Signal</keyword>
<dbReference type="Pfam" id="PF25001">
    <property type="entry name" value="Aegyptin_C"/>
    <property type="match status" value="1"/>
</dbReference>
<dbReference type="InterPro" id="IPR056799">
    <property type="entry name" value="ALL3/gSG7_salivary-like_helix"/>
</dbReference>
<reference evidence="7" key="1">
    <citation type="submission" date="2017-02" db="EMBL/GenBank/DDBJ databases">
        <title>Inhibition of the complement system by Anopheles (Nyssorhynchus) aquasalis saliva.</title>
        <authorList>
            <person name="Koerich L.B."/>
            <person name="Mendes-Souza A.F."/>
            <person name="Gontijo N.F."/>
        </authorList>
    </citation>
    <scope>NUCLEOTIDE SEQUENCE</scope>
</reference>
<dbReference type="GO" id="GO:0090729">
    <property type="term" value="F:toxin activity"/>
    <property type="evidence" value="ECO:0007669"/>
    <property type="project" value="UniProtKB-KW"/>
</dbReference>
<accession>A0A2D3I3P1</accession>
<gene>
    <name evidence="7" type="primary">gSG7</name>
</gene>
<dbReference type="GO" id="GO:0005576">
    <property type="term" value="C:extracellular region"/>
    <property type="evidence" value="ECO:0007669"/>
    <property type="project" value="UniProtKB-SubCell"/>
</dbReference>
<evidence type="ECO:0000256" key="3">
    <source>
        <dbReference type="ARBA" id="ARBA00022656"/>
    </source>
</evidence>
<feature type="domain" description="Aegyptin/gSG7 salivary protein-like four-helix bundle" evidence="6">
    <location>
        <begin position="28"/>
        <end position="140"/>
    </location>
</feature>
<keyword evidence="2" id="KW-0964">Secreted</keyword>
<proteinExistence type="evidence at transcript level"/>
<feature type="chain" id="PRO_5013588527" evidence="5">
    <location>
        <begin position="22"/>
        <end position="142"/>
    </location>
</feature>
<dbReference type="AlphaFoldDB" id="A0A2D3I3P1"/>
<dbReference type="VEuPathDB" id="VectorBase:AAQUA_005321"/>
<comment type="subcellular location">
    <subcellularLocation>
        <location evidence="1">Secreted</location>
    </subcellularLocation>
</comment>
<evidence type="ECO:0000256" key="4">
    <source>
        <dbReference type="ARBA" id="ARBA00023157"/>
    </source>
</evidence>
<name>A0A2D3I3P1_ANOAQ</name>
<organism evidence="7">
    <name type="scientific">Anopheles aquasalis</name>
    <name type="common">Malaria mosquito</name>
    <dbReference type="NCBI Taxonomy" id="42839"/>
    <lineage>
        <taxon>Eukaryota</taxon>
        <taxon>Metazoa</taxon>
        <taxon>Ecdysozoa</taxon>
        <taxon>Arthropoda</taxon>
        <taxon>Hexapoda</taxon>
        <taxon>Insecta</taxon>
        <taxon>Pterygota</taxon>
        <taxon>Neoptera</taxon>
        <taxon>Endopterygota</taxon>
        <taxon>Diptera</taxon>
        <taxon>Nematocera</taxon>
        <taxon>Culicoidea</taxon>
        <taxon>Culicidae</taxon>
        <taxon>Anophelinae</taxon>
        <taxon>Anopheles</taxon>
    </lineage>
</organism>
<evidence type="ECO:0000259" key="6">
    <source>
        <dbReference type="Pfam" id="PF25001"/>
    </source>
</evidence>
<sequence>MAARMTIILPLAVALICLLQAEPGMGANSHIRTVLKLFRTIDLDGSKKSFYLTAAKYGIQTQLREPIIRIVGGFLPSTKMSEACVKNMIADVYDIEGEFYAKFSYACENHDPYSVECLEDARDDYLTKLVELFNETKNCLRE</sequence>
<evidence type="ECO:0000313" key="7">
    <source>
        <dbReference type="EMBL" id="ATU82191.1"/>
    </source>
</evidence>
<keyword evidence="4" id="KW-1015">Disulfide bond</keyword>
<protein>
    <submittedName>
        <fullName evidence="7">Salivary complement inhibitor</fullName>
    </submittedName>
</protein>
<evidence type="ECO:0000256" key="5">
    <source>
        <dbReference type="SAM" id="SignalP"/>
    </source>
</evidence>
<dbReference type="EMBL" id="KY614520">
    <property type="protein sequence ID" value="ATU82191.1"/>
    <property type="molecule type" value="mRNA"/>
</dbReference>